<feature type="transmembrane region" description="Helical" evidence="1">
    <location>
        <begin position="363"/>
        <end position="381"/>
    </location>
</feature>
<dbReference type="Proteomes" id="UP001074726">
    <property type="component" value="Unassembled WGS sequence"/>
</dbReference>
<feature type="transmembrane region" description="Helical" evidence="1">
    <location>
        <begin position="300"/>
        <end position="318"/>
    </location>
</feature>
<feature type="transmembrane region" description="Helical" evidence="1">
    <location>
        <begin position="330"/>
        <end position="351"/>
    </location>
</feature>
<sequence>MDVLLPAVLAFVAIVFVALQVHAYTRLSPIDELQHIDSLYRAPAAPAPADRVGQEAMRQQDCRGVDAPGFEPGPCRPLGSFDPATYQEKGYNTAAANTPIYYTATRGVAELVRVTTPADDLVTAGRLAGGLWLGLGIALTYVAGRRRGVARAPLAVLGLMLAAAPGLQFPGGTITPDAWGLMVGAALVLAVTWWEERPSAARAAGLVLVAVLVSLVKLTNLVGVAAIAFYLLQRGCDGAQAAEEPDGGEAPPPARWILTGLATGGTAVLAAGAWMALVTSRPQMDPDDLPDMVTRFQAPAFPWMGLLDNALVLVQPLAGPVPVGTLTYSTVATSLVSLVLVSGTVAAAVFLPGPTRSTALARGVLLAAVAGALALVVMGYVTSHSYFPLPPRYGLALVAPMAVVTASCLRTRTSIGLAATVAAVAFAMSSVRLLELL</sequence>
<evidence type="ECO:0000313" key="2">
    <source>
        <dbReference type="EMBL" id="MCY4727833.1"/>
    </source>
</evidence>
<keyword evidence="3" id="KW-1185">Reference proteome</keyword>
<gene>
    <name evidence="2" type="ORF">NYO98_16210</name>
</gene>
<name>A0ABT4CFU2_9ACTN</name>
<dbReference type="EMBL" id="JAPPUX010000004">
    <property type="protein sequence ID" value="MCY4727833.1"/>
    <property type="molecule type" value="Genomic_DNA"/>
</dbReference>
<protein>
    <recommendedName>
        <fullName evidence="4">Dolichyl-phosphate-mannose-protein mannosyltransferase</fullName>
    </recommendedName>
</protein>
<accession>A0ABT4CFU2</accession>
<feature type="transmembrane region" description="Helical" evidence="1">
    <location>
        <begin position="206"/>
        <end position="232"/>
    </location>
</feature>
<comment type="caution">
    <text evidence="2">The sequence shown here is derived from an EMBL/GenBank/DDBJ whole genome shotgun (WGS) entry which is preliminary data.</text>
</comment>
<keyword evidence="1" id="KW-0812">Transmembrane</keyword>
<keyword evidence="1" id="KW-0472">Membrane</keyword>
<feature type="transmembrane region" description="Helical" evidence="1">
    <location>
        <begin position="154"/>
        <end position="172"/>
    </location>
</feature>
<keyword evidence="1" id="KW-1133">Transmembrane helix</keyword>
<feature type="transmembrane region" description="Helical" evidence="1">
    <location>
        <begin position="256"/>
        <end position="279"/>
    </location>
</feature>
<feature type="transmembrane region" description="Helical" evidence="1">
    <location>
        <begin position="178"/>
        <end position="194"/>
    </location>
</feature>
<organism evidence="2 3">
    <name type="scientific">Nocardioides pini</name>
    <dbReference type="NCBI Taxonomy" id="2975053"/>
    <lineage>
        <taxon>Bacteria</taxon>
        <taxon>Bacillati</taxon>
        <taxon>Actinomycetota</taxon>
        <taxon>Actinomycetes</taxon>
        <taxon>Propionibacteriales</taxon>
        <taxon>Nocardioidaceae</taxon>
        <taxon>Nocardioides</taxon>
    </lineage>
</organism>
<dbReference type="RefSeq" id="WP_268112768.1">
    <property type="nucleotide sequence ID" value="NZ_JAPPUX010000004.1"/>
</dbReference>
<proteinExistence type="predicted"/>
<evidence type="ECO:0000256" key="1">
    <source>
        <dbReference type="SAM" id="Phobius"/>
    </source>
</evidence>
<feature type="transmembrane region" description="Helical" evidence="1">
    <location>
        <begin position="121"/>
        <end position="142"/>
    </location>
</feature>
<evidence type="ECO:0008006" key="4">
    <source>
        <dbReference type="Google" id="ProtNLM"/>
    </source>
</evidence>
<evidence type="ECO:0000313" key="3">
    <source>
        <dbReference type="Proteomes" id="UP001074726"/>
    </source>
</evidence>
<feature type="transmembrane region" description="Helical" evidence="1">
    <location>
        <begin position="393"/>
        <end position="409"/>
    </location>
</feature>
<reference evidence="2" key="1">
    <citation type="submission" date="2022-08" db="EMBL/GenBank/DDBJ databases">
        <title>Genome sequencing of Nocardioides sp. STR2.</title>
        <authorList>
            <person name="So Y."/>
        </authorList>
    </citation>
    <scope>NUCLEOTIDE SEQUENCE</scope>
    <source>
        <strain evidence="2">STR2</strain>
    </source>
</reference>
<feature type="transmembrane region" description="Helical" evidence="1">
    <location>
        <begin position="416"/>
        <end position="434"/>
    </location>
</feature>